<accession>A0A0D6LLC3</accession>
<evidence type="ECO:0000313" key="1">
    <source>
        <dbReference type="EMBL" id="EPB71978.1"/>
    </source>
</evidence>
<proteinExistence type="predicted"/>
<dbReference type="AlphaFoldDB" id="A0A0D6LLC3"/>
<dbReference type="Proteomes" id="UP000054495">
    <property type="component" value="Unassembled WGS sequence"/>
</dbReference>
<reference evidence="1 2" key="1">
    <citation type="submission" date="2013-05" db="EMBL/GenBank/DDBJ databases">
        <title>Draft genome of the parasitic nematode Anyclostoma ceylanicum.</title>
        <authorList>
            <person name="Mitreva M."/>
        </authorList>
    </citation>
    <scope>NUCLEOTIDE SEQUENCE [LARGE SCALE GENOMIC DNA]</scope>
</reference>
<dbReference type="EMBL" id="KE125076">
    <property type="protein sequence ID" value="EPB71978.1"/>
    <property type="molecule type" value="Genomic_DNA"/>
</dbReference>
<sequence>MEDRPGNEGKICIVLNKSGMVDCQQPMRVRDRFSLVYRNVLGPSSSLRYQQVSEYKEWRPAQRILEHFIYLVFR</sequence>
<keyword evidence="2" id="KW-1185">Reference proteome</keyword>
<organism evidence="1 2">
    <name type="scientific">Ancylostoma ceylanicum</name>
    <dbReference type="NCBI Taxonomy" id="53326"/>
    <lineage>
        <taxon>Eukaryota</taxon>
        <taxon>Metazoa</taxon>
        <taxon>Ecdysozoa</taxon>
        <taxon>Nematoda</taxon>
        <taxon>Chromadorea</taxon>
        <taxon>Rhabditida</taxon>
        <taxon>Rhabditina</taxon>
        <taxon>Rhabditomorpha</taxon>
        <taxon>Strongyloidea</taxon>
        <taxon>Ancylostomatidae</taxon>
        <taxon>Ancylostomatinae</taxon>
        <taxon>Ancylostoma</taxon>
    </lineage>
</organism>
<protein>
    <submittedName>
        <fullName evidence="1">Uncharacterized protein</fullName>
    </submittedName>
</protein>
<evidence type="ECO:0000313" key="2">
    <source>
        <dbReference type="Proteomes" id="UP000054495"/>
    </source>
</evidence>
<name>A0A0D6LLC3_9BILA</name>
<gene>
    <name evidence="1" type="ORF">ANCCEY_08929</name>
</gene>